<evidence type="ECO:0000313" key="6">
    <source>
        <dbReference type="EMBL" id="MFC5971003.1"/>
    </source>
</evidence>
<proteinExistence type="predicted"/>
<dbReference type="PANTHER" id="PTHR34236:SF1">
    <property type="entry name" value="DIMETHYL SULFOXIDE REDUCTASE TRANSCRIPTIONAL ACTIVATOR"/>
    <property type="match status" value="1"/>
</dbReference>
<name>A0ABD5RKV2_9EURY</name>
<feature type="domain" description="HVO-2525 N-terminal" evidence="5">
    <location>
        <begin position="3"/>
        <end position="138"/>
    </location>
</feature>
<evidence type="ECO:0000256" key="2">
    <source>
        <dbReference type="ARBA" id="ARBA00023163"/>
    </source>
</evidence>
<evidence type="ECO:0000313" key="7">
    <source>
        <dbReference type="Proteomes" id="UP001596099"/>
    </source>
</evidence>
<evidence type="ECO:0000256" key="3">
    <source>
        <dbReference type="SAM" id="MobiDB-lite"/>
    </source>
</evidence>
<dbReference type="InterPro" id="IPR007050">
    <property type="entry name" value="HTH_bacterioopsin"/>
</dbReference>
<keyword evidence="2" id="KW-0804">Transcription</keyword>
<keyword evidence="7" id="KW-1185">Reference proteome</keyword>
<dbReference type="EMBL" id="JBHSQH010000001">
    <property type="protein sequence ID" value="MFC5971003.1"/>
    <property type="molecule type" value="Genomic_DNA"/>
</dbReference>
<feature type="domain" description="HTH bat-type" evidence="4">
    <location>
        <begin position="171"/>
        <end position="223"/>
    </location>
</feature>
<dbReference type="RefSeq" id="WP_247413917.1">
    <property type="nucleotide sequence ID" value="NZ_JALLGW010000001.1"/>
</dbReference>
<organism evidence="6 7">
    <name type="scientific">Halomarina salina</name>
    <dbReference type="NCBI Taxonomy" id="1872699"/>
    <lineage>
        <taxon>Archaea</taxon>
        <taxon>Methanobacteriati</taxon>
        <taxon>Methanobacteriota</taxon>
        <taxon>Stenosarchaea group</taxon>
        <taxon>Halobacteria</taxon>
        <taxon>Halobacteriales</taxon>
        <taxon>Natronomonadaceae</taxon>
        <taxon>Halomarina</taxon>
    </lineage>
</organism>
<keyword evidence="1" id="KW-0805">Transcription regulation</keyword>
<dbReference type="AlphaFoldDB" id="A0ABD5RKV2"/>
<sequence>MLDVTLDMEQYDCPFIAASDAHDVAFSAAHWEYDPVDSRLDTRMVVEGDSPAALDAGLRVLRDHRGLRDYDLLSRTGDVAHVRTTIDETAAMATIRDHDGYITGPFHIAGGRELWHVGFDRDTDADTALSLLDRENEYDVVSRESVDLTDLSGFVQNVGAAMTLIEGCRDLSSRERETLEAAVDGGYFDSPRGETLGTLADRFDVSKPAVSKTLRRSQAKTMTRITDVLGELDGEGISPVKRASGAPTDVPTESEDD</sequence>
<accession>A0ABD5RKV2</accession>
<dbReference type="PANTHER" id="PTHR34236">
    <property type="entry name" value="DIMETHYL SULFOXIDE REDUCTASE TRANSCRIPTIONAL ACTIVATOR"/>
    <property type="match status" value="1"/>
</dbReference>
<dbReference type="InterPro" id="IPR056486">
    <property type="entry name" value="HVO_2525_N"/>
</dbReference>
<evidence type="ECO:0000256" key="1">
    <source>
        <dbReference type="ARBA" id="ARBA00023015"/>
    </source>
</evidence>
<feature type="region of interest" description="Disordered" evidence="3">
    <location>
        <begin position="231"/>
        <end position="257"/>
    </location>
</feature>
<evidence type="ECO:0000259" key="5">
    <source>
        <dbReference type="Pfam" id="PF24279"/>
    </source>
</evidence>
<dbReference type="Pfam" id="PF04967">
    <property type="entry name" value="HTH_10"/>
    <property type="match status" value="1"/>
</dbReference>
<dbReference type="Proteomes" id="UP001596099">
    <property type="component" value="Unassembled WGS sequence"/>
</dbReference>
<gene>
    <name evidence="6" type="ORF">ACFPYI_06615</name>
</gene>
<reference evidence="6 7" key="1">
    <citation type="journal article" date="2019" name="Int. J. Syst. Evol. Microbiol.">
        <title>The Global Catalogue of Microorganisms (GCM) 10K type strain sequencing project: providing services to taxonomists for standard genome sequencing and annotation.</title>
        <authorList>
            <consortium name="The Broad Institute Genomics Platform"/>
            <consortium name="The Broad Institute Genome Sequencing Center for Infectious Disease"/>
            <person name="Wu L."/>
            <person name="Ma J."/>
        </authorList>
    </citation>
    <scope>NUCLEOTIDE SEQUENCE [LARGE SCALE GENOMIC DNA]</scope>
    <source>
        <strain evidence="6 7">CGMCC 1.12543</strain>
    </source>
</reference>
<dbReference type="Pfam" id="PF24279">
    <property type="entry name" value="HVO_2525_N"/>
    <property type="match status" value="1"/>
</dbReference>
<protein>
    <submittedName>
        <fullName evidence="6">Helix-turn-helix domain-containing protein</fullName>
    </submittedName>
</protein>
<comment type="caution">
    <text evidence="6">The sequence shown here is derived from an EMBL/GenBank/DDBJ whole genome shotgun (WGS) entry which is preliminary data.</text>
</comment>
<evidence type="ECO:0000259" key="4">
    <source>
        <dbReference type="Pfam" id="PF04967"/>
    </source>
</evidence>